<dbReference type="InterPro" id="IPR001509">
    <property type="entry name" value="Epimerase_deHydtase"/>
</dbReference>
<evidence type="ECO:0000256" key="4">
    <source>
        <dbReference type="ARBA" id="ARBA00007637"/>
    </source>
</evidence>
<dbReference type="Gene3D" id="3.90.25.10">
    <property type="entry name" value="UDP-galactose 4-epimerase, domain 1"/>
    <property type="match status" value="1"/>
</dbReference>
<comment type="caution">
    <text evidence="12">The sequence shown here is derived from an EMBL/GenBank/DDBJ whole genome shotgun (WGS) entry which is preliminary data.</text>
</comment>
<dbReference type="Proteomes" id="UP000176864">
    <property type="component" value="Unassembled WGS sequence"/>
</dbReference>
<evidence type="ECO:0000256" key="8">
    <source>
        <dbReference type="ARBA" id="ARBA00023235"/>
    </source>
</evidence>
<evidence type="ECO:0000256" key="9">
    <source>
        <dbReference type="ARBA" id="ARBA00023277"/>
    </source>
</evidence>
<evidence type="ECO:0000256" key="10">
    <source>
        <dbReference type="RuleBase" id="RU366046"/>
    </source>
</evidence>
<dbReference type="CDD" id="cd05247">
    <property type="entry name" value="UDP_G4E_1_SDR_e"/>
    <property type="match status" value="1"/>
</dbReference>
<keyword evidence="9 10" id="KW-0119">Carbohydrate metabolism</keyword>
<name>A0A1F5NP28_9BACT</name>
<evidence type="ECO:0000256" key="3">
    <source>
        <dbReference type="ARBA" id="ARBA00004947"/>
    </source>
</evidence>
<evidence type="ECO:0000313" key="12">
    <source>
        <dbReference type="EMBL" id="OGE79446.1"/>
    </source>
</evidence>
<dbReference type="GO" id="GO:0006012">
    <property type="term" value="P:galactose metabolic process"/>
    <property type="evidence" value="ECO:0007669"/>
    <property type="project" value="UniProtKB-UniPathway"/>
</dbReference>
<comment type="cofactor">
    <cofactor evidence="2 10">
        <name>NAD(+)</name>
        <dbReference type="ChEBI" id="CHEBI:57540"/>
    </cofactor>
</comment>
<dbReference type="AlphaFoldDB" id="A0A1F5NP28"/>
<dbReference type="PANTHER" id="PTHR43725">
    <property type="entry name" value="UDP-GLUCOSE 4-EPIMERASE"/>
    <property type="match status" value="1"/>
</dbReference>
<comment type="subunit">
    <text evidence="10">Homodimer.</text>
</comment>
<comment type="similarity">
    <text evidence="4 10">Belongs to the NAD(P)-dependent epimerase/dehydratase family.</text>
</comment>
<accession>A0A1F5NP28</accession>
<evidence type="ECO:0000256" key="2">
    <source>
        <dbReference type="ARBA" id="ARBA00001911"/>
    </source>
</evidence>
<keyword evidence="7 10" id="KW-0520">NAD</keyword>
<dbReference type="Pfam" id="PF01370">
    <property type="entry name" value="Epimerase"/>
    <property type="match status" value="1"/>
</dbReference>
<protein>
    <recommendedName>
        <fullName evidence="6 10">UDP-glucose 4-epimerase</fullName>
        <ecNumber evidence="5 10">5.1.3.2</ecNumber>
    </recommendedName>
</protein>
<comment type="pathway">
    <text evidence="3 10">Carbohydrate metabolism; galactose metabolism.</text>
</comment>
<dbReference type="GO" id="GO:0003978">
    <property type="term" value="F:UDP-glucose 4-epimerase activity"/>
    <property type="evidence" value="ECO:0007669"/>
    <property type="project" value="UniProtKB-UniRule"/>
</dbReference>
<comment type="catalytic activity">
    <reaction evidence="1 10">
        <text>UDP-alpha-D-glucose = UDP-alpha-D-galactose</text>
        <dbReference type="Rhea" id="RHEA:22168"/>
        <dbReference type="ChEBI" id="CHEBI:58885"/>
        <dbReference type="ChEBI" id="CHEBI:66914"/>
        <dbReference type="EC" id="5.1.3.2"/>
    </reaction>
</comment>
<proteinExistence type="inferred from homology"/>
<evidence type="ECO:0000259" key="11">
    <source>
        <dbReference type="Pfam" id="PF01370"/>
    </source>
</evidence>
<evidence type="ECO:0000256" key="5">
    <source>
        <dbReference type="ARBA" id="ARBA00013189"/>
    </source>
</evidence>
<gene>
    <name evidence="12" type="ORF">A2751_05130</name>
</gene>
<dbReference type="STRING" id="1817824.A2751_05130"/>
<evidence type="ECO:0000313" key="13">
    <source>
        <dbReference type="Proteomes" id="UP000176864"/>
    </source>
</evidence>
<organism evidence="12 13">
    <name type="scientific">Candidatus Doudnabacteria bacterium RIFCSPHIGHO2_01_FULL_46_14</name>
    <dbReference type="NCBI Taxonomy" id="1817824"/>
    <lineage>
        <taxon>Bacteria</taxon>
        <taxon>Candidatus Doudnaibacteriota</taxon>
    </lineage>
</organism>
<dbReference type="PANTHER" id="PTHR43725:SF53">
    <property type="entry name" value="UDP-ARABINOSE 4-EPIMERASE 1"/>
    <property type="match status" value="1"/>
</dbReference>
<reference evidence="12 13" key="1">
    <citation type="journal article" date="2016" name="Nat. Commun.">
        <title>Thousands of microbial genomes shed light on interconnected biogeochemical processes in an aquifer system.</title>
        <authorList>
            <person name="Anantharaman K."/>
            <person name="Brown C.T."/>
            <person name="Hug L.A."/>
            <person name="Sharon I."/>
            <person name="Castelle C.J."/>
            <person name="Probst A.J."/>
            <person name="Thomas B.C."/>
            <person name="Singh A."/>
            <person name="Wilkins M.J."/>
            <person name="Karaoz U."/>
            <person name="Brodie E.L."/>
            <person name="Williams K.H."/>
            <person name="Hubbard S.S."/>
            <person name="Banfield J.F."/>
        </authorList>
    </citation>
    <scope>NUCLEOTIDE SEQUENCE [LARGE SCALE GENOMIC DNA]</scope>
</reference>
<feature type="domain" description="NAD-dependent epimerase/dehydratase" evidence="11">
    <location>
        <begin position="9"/>
        <end position="258"/>
    </location>
</feature>
<dbReference type="InterPro" id="IPR036291">
    <property type="entry name" value="NAD(P)-bd_dom_sf"/>
</dbReference>
<evidence type="ECO:0000256" key="7">
    <source>
        <dbReference type="ARBA" id="ARBA00023027"/>
    </source>
</evidence>
<dbReference type="SUPFAM" id="SSF51735">
    <property type="entry name" value="NAD(P)-binding Rossmann-fold domains"/>
    <property type="match status" value="1"/>
</dbReference>
<dbReference type="UniPathway" id="UPA00214"/>
<dbReference type="InterPro" id="IPR005886">
    <property type="entry name" value="UDP_G4E"/>
</dbReference>
<dbReference type="EC" id="5.1.3.2" evidence="5 10"/>
<evidence type="ECO:0000256" key="6">
    <source>
        <dbReference type="ARBA" id="ARBA00018569"/>
    </source>
</evidence>
<sequence>MPKKKIKKVLVTGGAGYIGSHTVKLLLDEGFEVVVFDNLSTGRREAVGDTELVMGDLADRTALDKVFKKNKFDAVIHFAASIEVEESVADPAKYYQNNVVNGLNLLDAMAQNGVSKIVFSSSAAVYGEPDKTPIHEDSSCNPTNPYGETKLAFEKILKWYAGAYGISSVSLRYFNAAGALGEEGLGYDKSLRHTHLIPRVLDAALGKTAEIEVFGKDYKTPDGTCVRDYIHVLDLASAHIASLHKLEKDSGAHVYNVGTGKGYSVLEIIDAAVEVTGRMIPMKFADRRPGDPAKIFADSSKLQKELGWKPEHDLKSIIQSSWEWQKSS</sequence>
<evidence type="ECO:0000256" key="1">
    <source>
        <dbReference type="ARBA" id="ARBA00000083"/>
    </source>
</evidence>
<dbReference type="Gene3D" id="3.40.50.720">
    <property type="entry name" value="NAD(P)-binding Rossmann-like Domain"/>
    <property type="match status" value="1"/>
</dbReference>
<keyword evidence="8 10" id="KW-0413">Isomerase</keyword>
<dbReference type="NCBIfam" id="TIGR01179">
    <property type="entry name" value="galE"/>
    <property type="match status" value="1"/>
</dbReference>
<dbReference type="EMBL" id="MFEK01000003">
    <property type="protein sequence ID" value="OGE79446.1"/>
    <property type="molecule type" value="Genomic_DNA"/>
</dbReference>